<dbReference type="Proteomes" id="UP000194236">
    <property type="component" value="Unassembled WGS sequence"/>
</dbReference>
<evidence type="ECO:0000313" key="1">
    <source>
        <dbReference type="EMBL" id="OTF77470.1"/>
    </source>
</evidence>
<name>A0A1Y3B9B6_EURMA</name>
<gene>
    <name evidence="1" type="ORF">BLA29_008509</name>
</gene>
<evidence type="ECO:0000313" key="2">
    <source>
        <dbReference type="Proteomes" id="UP000194236"/>
    </source>
</evidence>
<protein>
    <submittedName>
        <fullName evidence="1">Uncharacterized protein</fullName>
    </submittedName>
</protein>
<dbReference type="OrthoDB" id="6514241at2759"/>
<keyword evidence="2" id="KW-1185">Reference proteome</keyword>
<organism evidence="1 2">
    <name type="scientific">Euroglyphus maynei</name>
    <name type="common">Mayne's house dust mite</name>
    <dbReference type="NCBI Taxonomy" id="6958"/>
    <lineage>
        <taxon>Eukaryota</taxon>
        <taxon>Metazoa</taxon>
        <taxon>Ecdysozoa</taxon>
        <taxon>Arthropoda</taxon>
        <taxon>Chelicerata</taxon>
        <taxon>Arachnida</taxon>
        <taxon>Acari</taxon>
        <taxon>Acariformes</taxon>
        <taxon>Sarcoptiformes</taxon>
        <taxon>Astigmata</taxon>
        <taxon>Psoroptidia</taxon>
        <taxon>Analgoidea</taxon>
        <taxon>Pyroglyphidae</taxon>
        <taxon>Pyroglyphinae</taxon>
        <taxon>Euroglyphus</taxon>
    </lineage>
</organism>
<comment type="caution">
    <text evidence="1">The sequence shown here is derived from an EMBL/GenBank/DDBJ whole genome shotgun (WGS) entry which is preliminary data.</text>
</comment>
<sequence length="104" mass="12360">MTTAQSKFGDLNSDKQILFLVQWFAEFSEFQRKDFLNDHLCLIYRNFFQQNLFNSTDDEEKELVKQNGSTLTNEETNELNNDESLKLANNMDESLIIIQLFYFQ</sequence>
<reference evidence="1 2" key="1">
    <citation type="submission" date="2017-03" db="EMBL/GenBank/DDBJ databases">
        <title>Genome Survey of Euroglyphus maynei.</title>
        <authorList>
            <person name="Arlian L.G."/>
            <person name="Morgan M.S."/>
            <person name="Rider S.D."/>
        </authorList>
    </citation>
    <scope>NUCLEOTIDE SEQUENCE [LARGE SCALE GENOMIC DNA]</scope>
    <source>
        <strain evidence="1">Arlian Lab</strain>
        <tissue evidence="1">Whole body</tissue>
    </source>
</reference>
<proteinExistence type="predicted"/>
<accession>A0A1Y3B9B6</accession>
<dbReference type="EMBL" id="MUJZ01032380">
    <property type="protein sequence ID" value="OTF77470.1"/>
    <property type="molecule type" value="Genomic_DNA"/>
</dbReference>
<dbReference type="AlphaFoldDB" id="A0A1Y3B9B6"/>